<comment type="caution">
    <text evidence="3">The sequence shown here is derived from an EMBL/GenBank/DDBJ whole genome shotgun (WGS) entry which is preliminary data.</text>
</comment>
<keyword evidence="2" id="KW-1133">Transmembrane helix</keyword>
<keyword evidence="4" id="KW-1185">Reference proteome</keyword>
<sequence length="160" mass="17489">MNGDHDPFSRIKWYLAIPTMLTELPPPSPESAPTGPCAQSPGSGPPTGSIPLLMASAEGPPRGGVRTRQRLGFPYHLIFILLLSLCFGPWNFPSCSFKQFILFILRETERKIRNIKSQKNVVSAPGHNAHWLRGKNTTGVVTTQDSSHLHTGLPALVTPL</sequence>
<protein>
    <submittedName>
        <fullName evidence="3">Uncharacterized protein</fullName>
    </submittedName>
</protein>
<accession>A0A5N4EA88</accession>
<evidence type="ECO:0000313" key="4">
    <source>
        <dbReference type="Proteomes" id="UP000299084"/>
    </source>
</evidence>
<feature type="compositionally biased region" description="Low complexity" evidence="1">
    <location>
        <begin position="31"/>
        <end position="49"/>
    </location>
</feature>
<evidence type="ECO:0000256" key="1">
    <source>
        <dbReference type="SAM" id="MobiDB-lite"/>
    </source>
</evidence>
<evidence type="ECO:0000313" key="3">
    <source>
        <dbReference type="EMBL" id="KAB1280265.1"/>
    </source>
</evidence>
<organism evidence="3 4">
    <name type="scientific">Camelus dromedarius</name>
    <name type="common">Dromedary</name>
    <name type="synonym">Arabian camel</name>
    <dbReference type="NCBI Taxonomy" id="9838"/>
    <lineage>
        <taxon>Eukaryota</taxon>
        <taxon>Metazoa</taxon>
        <taxon>Chordata</taxon>
        <taxon>Craniata</taxon>
        <taxon>Vertebrata</taxon>
        <taxon>Euteleostomi</taxon>
        <taxon>Mammalia</taxon>
        <taxon>Eutheria</taxon>
        <taxon>Laurasiatheria</taxon>
        <taxon>Artiodactyla</taxon>
        <taxon>Tylopoda</taxon>
        <taxon>Camelidae</taxon>
        <taxon>Camelus</taxon>
    </lineage>
</organism>
<reference evidence="3 4" key="1">
    <citation type="journal article" date="2019" name="Mol. Ecol. Resour.">
        <title>Improving Illumina assemblies with Hi-C and long reads: an example with the North African dromedary.</title>
        <authorList>
            <person name="Elbers J.P."/>
            <person name="Rogers M.F."/>
            <person name="Perelman P.L."/>
            <person name="Proskuryakova A.A."/>
            <person name="Serdyukova N.A."/>
            <person name="Johnson W.E."/>
            <person name="Horin P."/>
            <person name="Corander J."/>
            <person name="Murphy D."/>
            <person name="Burger P.A."/>
        </authorList>
    </citation>
    <scope>NUCLEOTIDE SEQUENCE [LARGE SCALE GENOMIC DNA]</scope>
    <source>
        <strain evidence="3">Drom800</strain>
        <tissue evidence="3">Blood</tissue>
    </source>
</reference>
<evidence type="ECO:0000256" key="2">
    <source>
        <dbReference type="SAM" id="Phobius"/>
    </source>
</evidence>
<dbReference type="Proteomes" id="UP000299084">
    <property type="component" value="Unassembled WGS sequence"/>
</dbReference>
<gene>
    <name evidence="3" type="ORF">Cadr_000016062</name>
</gene>
<name>A0A5N4EA88_CAMDR</name>
<keyword evidence="2" id="KW-0472">Membrane</keyword>
<keyword evidence="2" id="KW-0812">Transmembrane</keyword>
<proteinExistence type="predicted"/>
<dbReference type="AlphaFoldDB" id="A0A5N4EA88"/>
<feature type="region of interest" description="Disordered" evidence="1">
    <location>
        <begin position="25"/>
        <end position="64"/>
    </location>
</feature>
<feature type="transmembrane region" description="Helical" evidence="2">
    <location>
        <begin position="72"/>
        <end position="92"/>
    </location>
</feature>
<dbReference type="EMBL" id="JWIN03000004">
    <property type="protein sequence ID" value="KAB1280265.1"/>
    <property type="molecule type" value="Genomic_DNA"/>
</dbReference>